<dbReference type="EMBL" id="CP127173">
    <property type="protein sequence ID" value="WIV56445.1"/>
    <property type="molecule type" value="Genomic_DNA"/>
</dbReference>
<proteinExistence type="predicted"/>
<accession>A0ABY8XLD5</accession>
<dbReference type="RefSeq" id="WP_285453600.1">
    <property type="nucleotide sequence ID" value="NZ_CP127173.1"/>
</dbReference>
<evidence type="ECO:0000256" key="1">
    <source>
        <dbReference type="SAM" id="Phobius"/>
    </source>
</evidence>
<keyword evidence="1" id="KW-0812">Transmembrane</keyword>
<keyword evidence="1" id="KW-1133">Transmembrane helix</keyword>
<dbReference type="Proteomes" id="UP001227101">
    <property type="component" value="Chromosome"/>
</dbReference>
<name>A0ABY8XLD5_9PSEU</name>
<evidence type="ECO:0000313" key="3">
    <source>
        <dbReference type="Proteomes" id="UP001227101"/>
    </source>
</evidence>
<sequence length="164" mass="18604">MPDDVWPISAEHPGPRSLRSANGIGFEFKGFTRKDESGYCFATRWFMVFGLPIAPLGRYYVRDHGIDPAGTNHLTITTRYEIAGWSRVRAPEVARTYAYGWLTPAAILAPLLVLLGHADYLPWWLPLVALVVWPLTTIPLTVAMLMYYRDYLAPQRKPKWQAGP</sequence>
<keyword evidence="1" id="KW-0472">Membrane</keyword>
<keyword evidence="3" id="KW-1185">Reference proteome</keyword>
<feature type="transmembrane region" description="Helical" evidence="1">
    <location>
        <begin position="97"/>
        <end position="117"/>
    </location>
</feature>
<gene>
    <name evidence="2" type="ORF">QP939_47925</name>
</gene>
<feature type="transmembrane region" description="Helical" evidence="1">
    <location>
        <begin position="123"/>
        <end position="148"/>
    </location>
</feature>
<organism evidence="2 3">
    <name type="scientific">Amycolatopsis nalaikhensis</name>
    <dbReference type="NCBI Taxonomy" id="715472"/>
    <lineage>
        <taxon>Bacteria</taxon>
        <taxon>Bacillati</taxon>
        <taxon>Actinomycetota</taxon>
        <taxon>Actinomycetes</taxon>
        <taxon>Pseudonocardiales</taxon>
        <taxon>Pseudonocardiaceae</taxon>
        <taxon>Amycolatopsis</taxon>
    </lineage>
</organism>
<evidence type="ECO:0000313" key="2">
    <source>
        <dbReference type="EMBL" id="WIV56445.1"/>
    </source>
</evidence>
<protein>
    <submittedName>
        <fullName evidence="2">Uncharacterized protein</fullName>
    </submittedName>
</protein>
<reference evidence="2 3" key="1">
    <citation type="submission" date="2023-06" db="EMBL/GenBank/DDBJ databases">
        <authorList>
            <person name="Oyuntsetseg B."/>
            <person name="Kim S.B."/>
        </authorList>
    </citation>
    <scope>NUCLEOTIDE SEQUENCE [LARGE SCALE GENOMIC DNA]</scope>
    <source>
        <strain evidence="2 3">2-2</strain>
    </source>
</reference>